<gene>
    <name evidence="1" type="ORF">MLD38_017327</name>
</gene>
<reference evidence="2" key="1">
    <citation type="journal article" date="2023" name="Front. Plant Sci.">
        <title>Chromosomal-level genome assembly of Melastoma candidum provides insights into trichome evolution.</title>
        <authorList>
            <person name="Zhong Y."/>
            <person name="Wu W."/>
            <person name="Sun C."/>
            <person name="Zou P."/>
            <person name="Liu Y."/>
            <person name="Dai S."/>
            <person name="Zhou R."/>
        </authorList>
    </citation>
    <scope>NUCLEOTIDE SEQUENCE [LARGE SCALE GENOMIC DNA]</scope>
</reference>
<keyword evidence="2" id="KW-1185">Reference proteome</keyword>
<dbReference type="Proteomes" id="UP001057402">
    <property type="component" value="Chromosome 5"/>
</dbReference>
<evidence type="ECO:0000313" key="1">
    <source>
        <dbReference type="EMBL" id="KAI4368813.1"/>
    </source>
</evidence>
<comment type="caution">
    <text evidence="1">The sequence shown here is derived from an EMBL/GenBank/DDBJ whole genome shotgun (WGS) entry which is preliminary data.</text>
</comment>
<dbReference type="EMBL" id="CM042884">
    <property type="protein sequence ID" value="KAI4368813.1"/>
    <property type="molecule type" value="Genomic_DNA"/>
</dbReference>
<accession>A0ACB9QRF3</accession>
<name>A0ACB9QRF3_9MYRT</name>
<sequence>MMSTTCFILLLLLLLAVKVVSQEETNLLRIDCGIDSNYESGKSTWVTDDAFIKIGENKQVPESSLTKLTQLNTLRAFTQQNKNCYTLPIPIPGSYFIRPVFYYGNYDGKLQPPTFDLEFDGNKWATVMTSASQVHFYEIIYTTKRQNVKVCLARTQAGQFPFISVLEIWPLGVNMYDKIDRDLAWQNSYRYNYGAGSDNLDNWILGYPDDPYNRFWRPMDIQGTKSVLADVTPFTDTGDNEPPIGAILNAIEAVDPPDTINLSFPLYKASNLNYVVVYFTETNPLTGNNSRVMDLYVDDEYVDVISPDYGNCTWGWINNIRSESTINVRLQKNGSSNLPPLISAIEVFTATDPLVTVATSQDDLEGLQALINAFDQLSGWVGEPCLPNNTVWQWLTCAGNNPPRVTQMDLSGYGLSGQLPDFGSMQALETINLSNNSLHGEIPSFLGNLRNLRLLDLQNNNFSGKVPETITRNKKIDYKIDMNSNLHRPKRKNLALIVGLSVGIPLGLASVLALAYFLSRRPPPANPGQYTLADLSRPQSERNKVKPQQNSSSFSSRPLIQPSENRQNFQGQFPSSSSLNQGSQTQFQPTSTTANLARGVMVRAGDSLAFQGIDQAELDELLYLHLHNTKPNYF</sequence>
<protein>
    <submittedName>
        <fullName evidence="1">Uncharacterized protein</fullName>
    </submittedName>
</protein>
<proteinExistence type="predicted"/>
<evidence type="ECO:0000313" key="2">
    <source>
        <dbReference type="Proteomes" id="UP001057402"/>
    </source>
</evidence>
<organism evidence="1 2">
    <name type="scientific">Melastoma candidum</name>
    <dbReference type="NCBI Taxonomy" id="119954"/>
    <lineage>
        <taxon>Eukaryota</taxon>
        <taxon>Viridiplantae</taxon>
        <taxon>Streptophyta</taxon>
        <taxon>Embryophyta</taxon>
        <taxon>Tracheophyta</taxon>
        <taxon>Spermatophyta</taxon>
        <taxon>Magnoliopsida</taxon>
        <taxon>eudicotyledons</taxon>
        <taxon>Gunneridae</taxon>
        <taxon>Pentapetalae</taxon>
        <taxon>rosids</taxon>
        <taxon>malvids</taxon>
        <taxon>Myrtales</taxon>
        <taxon>Melastomataceae</taxon>
        <taxon>Melastomatoideae</taxon>
        <taxon>Melastomateae</taxon>
        <taxon>Melastoma</taxon>
    </lineage>
</organism>